<dbReference type="Gene3D" id="1.10.3680.10">
    <property type="entry name" value="TerB-like"/>
    <property type="match status" value="1"/>
</dbReference>
<sequence>MEDKMVIQKLKDLFSNQRSQVQRAAQEDTETRVRLATCVLLLAVAHSDDRFNEAEEDRIVEVLKEDFRLSEEYVSELIELAHQERKESVDLFRFTKVINSAYNPEEKLQVVQTLWKVVYADDRLHSLEDNLIHRLSRMLNLSHHQLIEAKKKVMGWE</sequence>
<dbReference type="EMBL" id="QZKU01000009">
    <property type="protein sequence ID" value="RJP26349.1"/>
    <property type="molecule type" value="Genomic_DNA"/>
</dbReference>
<name>A0A3A4P5C6_ABYX5</name>
<dbReference type="CDD" id="cd07313">
    <property type="entry name" value="terB_like_2"/>
    <property type="match status" value="1"/>
</dbReference>
<dbReference type="SUPFAM" id="SSF158682">
    <property type="entry name" value="TerB-like"/>
    <property type="match status" value="1"/>
</dbReference>
<organism evidence="2 3">
    <name type="scientific">Abyssobacteria bacterium (strain SURF_5)</name>
    <dbReference type="NCBI Taxonomy" id="2093360"/>
    <lineage>
        <taxon>Bacteria</taxon>
        <taxon>Pseudomonadati</taxon>
        <taxon>Candidatus Hydrogenedentota</taxon>
        <taxon>Candidatus Abyssobacteria</taxon>
    </lineage>
</organism>
<feature type="domain" description="Co-chaperone DjlA N-terminal" evidence="1">
    <location>
        <begin position="34"/>
        <end position="150"/>
    </location>
</feature>
<proteinExistence type="predicted"/>
<dbReference type="InterPro" id="IPR029024">
    <property type="entry name" value="TerB-like"/>
</dbReference>
<protein>
    <submittedName>
        <fullName evidence="2">TerB family tellurite resistance protein</fullName>
    </submittedName>
</protein>
<dbReference type="Proteomes" id="UP000265882">
    <property type="component" value="Unassembled WGS sequence"/>
</dbReference>
<dbReference type="Pfam" id="PF05099">
    <property type="entry name" value="TerB"/>
    <property type="match status" value="1"/>
</dbReference>
<gene>
    <name evidence="2" type="ORF">C4520_00750</name>
</gene>
<dbReference type="InterPro" id="IPR007791">
    <property type="entry name" value="DjlA_N"/>
</dbReference>
<dbReference type="AlphaFoldDB" id="A0A3A4P5C6"/>
<accession>A0A3A4P5C6</accession>
<evidence type="ECO:0000313" key="2">
    <source>
        <dbReference type="EMBL" id="RJP26349.1"/>
    </source>
</evidence>
<comment type="caution">
    <text evidence="2">The sequence shown here is derived from an EMBL/GenBank/DDBJ whole genome shotgun (WGS) entry which is preliminary data.</text>
</comment>
<evidence type="ECO:0000313" key="3">
    <source>
        <dbReference type="Proteomes" id="UP000265882"/>
    </source>
</evidence>
<evidence type="ECO:0000259" key="1">
    <source>
        <dbReference type="Pfam" id="PF05099"/>
    </source>
</evidence>
<reference evidence="2 3" key="1">
    <citation type="journal article" date="2017" name="ISME J.">
        <title>Energy and carbon metabolisms in a deep terrestrial subsurface fluid microbial community.</title>
        <authorList>
            <person name="Momper L."/>
            <person name="Jungbluth S.P."/>
            <person name="Lee M.D."/>
            <person name="Amend J.P."/>
        </authorList>
    </citation>
    <scope>NUCLEOTIDE SEQUENCE [LARGE SCALE GENOMIC DNA]</scope>
    <source>
        <strain evidence="2">SURF_5</strain>
    </source>
</reference>